<proteinExistence type="predicted"/>
<dbReference type="KEGG" id="vnx:VNE69_01069"/>
<dbReference type="InterPro" id="IPR036812">
    <property type="entry name" value="NAD(P)_OxRdtase_dom_sf"/>
</dbReference>
<dbReference type="Proteomes" id="UP001334084">
    <property type="component" value="Chromosome 1"/>
</dbReference>
<dbReference type="PANTHER" id="PTHR11732">
    <property type="entry name" value="ALDO/KETO REDUCTASE"/>
    <property type="match status" value="1"/>
</dbReference>
<evidence type="ECO:0000256" key="3">
    <source>
        <dbReference type="PIRSR" id="PIRSR000097-2"/>
    </source>
</evidence>
<accession>A0AAX4J806</accession>
<dbReference type="EMBL" id="CP142726">
    <property type="protein sequence ID" value="WUR02130.1"/>
    <property type="molecule type" value="Genomic_DNA"/>
</dbReference>
<dbReference type="InterPro" id="IPR018170">
    <property type="entry name" value="Aldo/ket_reductase_CS"/>
</dbReference>
<protein>
    <submittedName>
        <fullName evidence="6">Aldose reductase</fullName>
    </submittedName>
</protein>
<evidence type="ECO:0000259" key="5">
    <source>
        <dbReference type="Pfam" id="PF00248"/>
    </source>
</evidence>
<gene>
    <name evidence="6" type="ORF">VNE69_01069</name>
</gene>
<evidence type="ECO:0000313" key="7">
    <source>
        <dbReference type="Proteomes" id="UP001334084"/>
    </source>
</evidence>
<dbReference type="AlphaFoldDB" id="A0AAX4J806"/>
<dbReference type="PROSITE" id="PS00798">
    <property type="entry name" value="ALDOKETO_REDUCTASE_1"/>
    <property type="match status" value="1"/>
</dbReference>
<dbReference type="PRINTS" id="PR00069">
    <property type="entry name" value="ALDKETRDTASE"/>
</dbReference>
<keyword evidence="1" id="KW-0560">Oxidoreductase</keyword>
<organism evidence="6 7">
    <name type="scientific">Vairimorpha necatrix</name>
    <dbReference type="NCBI Taxonomy" id="6039"/>
    <lineage>
        <taxon>Eukaryota</taxon>
        <taxon>Fungi</taxon>
        <taxon>Fungi incertae sedis</taxon>
        <taxon>Microsporidia</taxon>
        <taxon>Nosematidae</taxon>
        <taxon>Vairimorpha</taxon>
    </lineage>
</organism>
<feature type="domain" description="NADP-dependent oxidoreductase" evidence="5">
    <location>
        <begin position="17"/>
        <end position="284"/>
    </location>
</feature>
<dbReference type="Gene3D" id="3.20.20.100">
    <property type="entry name" value="NADP-dependent oxidoreductase domain"/>
    <property type="match status" value="1"/>
</dbReference>
<keyword evidence="7" id="KW-1185">Reference proteome</keyword>
<dbReference type="GeneID" id="90539934"/>
<name>A0AAX4J806_9MICR</name>
<feature type="binding site" evidence="3">
    <location>
        <position position="111"/>
    </location>
    <ligand>
        <name>substrate</name>
    </ligand>
</feature>
<evidence type="ECO:0000256" key="4">
    <source>
        <dbReference type="PIRSR" id="PIRSR000097-3"/>
    </source>
</evidence>
<evidence type="ECO:0000256" key="2">
    <source>
        <dbReference type="PIRSR" id="PIRSR000097-1"/>
    </source>
</evidence>
<evidence type="ECO:0000313" key="6">
    <source>
        <dbReference type="EMBL" id="WUR02130.1"/>
    </source>
</evidence>
<reference evidence="6" key="1">
    <citation type="journal article" date="2024" name="BMC Genomics">
        <title>Functional annotation of a divergent genome using sequence and structure-based similarity.</title>
        <authorList>
            <person name="Svedberg D."/>
            <person name="Winiger R.R."/>
            <person name="Berg A."/>
            <person name="Sharma H."/>
            <person name="Tellgren-Roth C."/>
            <person name="Debrunner-Vossbrinck B.A."/>
            <person name="Vossbrinck C.R."/>
            <person name="Barandun J."/>
        </authorList>
    </citation>
    <scope>NUCLEOTIDE SEQUENCE</scope>
    <source>
        <strain evidence="6">Illinois isolate</strain>
    </source>
</reference>
<dbReference type="GO" id="GO:0016616">
    <property type="term" value="F:oxidoreductase activity, acting on the CH-OH group of donors, NAD or NADP as acceptor"/>
    <property type="evidence" value="ECO:0007669"/>
    <property type="project" value="UniProtKB-ARBA"/>
</dbReference>
<dbReference type="SUPFAM" id="SSF51430">
    <property type="entry name" value="NAD(P)-linked oxidoreductase"/>
    <property type="match status" value="1"/>
</dbReference>
<sequence length="302" mass="34843">MFEKKVKLNSGYEMPVVGLGTWMITDKDKIETSVRSAIKCGYRHIDTAFIYGNEKYIGETLKKIFDEGLIKREELFITSKLWCNYHDNPEKGLQKTLNDLQLDYIDLYLIHLPVKFRTNNNFESSADDKGNNVLDKFDCIGLWQKMEKLVEKGMTKSIGVANYGEYNLGKILKECKIKPAINQIELHPYLTQENLVDFCHKNNINVVSYSSLGGTDKKKYNLKEDKEIINLSKKYNKSVSQILLSYLISKNILVIPKSTSEQHIKENGDLFEISQEDVKFISGLNKNFRFIDAPQLGPDRFK</sequence>
<dbReference type="FunFam" id="3.20.20.100:FF:000002">
    <property type="entry name" value="2,5-diketo-D-gluconic acid reductase A"/>
    <property type="match status" value="1"/>
</dbReference>
<feature type="site" description="Lowers pKa of active site Tyr" evidence="4">
    <location>
        <position position="80"/>
    </location>
</feature>
<dbReference type="InterPro" id="IPR020471">
    <property type="entry name" value="AKR"/>
</dbReference>
<evidence type="ECO:0000256" key="1">
    <source>
        <dbReference type="ARBA" id="ARBA00023002"/>
    </source>
</evidence>
<feature type="active site" description="Proton donor" evidence="2">
    <location>
        <position position="51"/>
    </location>
</feature>
<dbReference type="RefSeq" id="XP_065328275.1">
    <property type="nucleotide sequence ID" value="XM_065472203.1"/>
</dbReference>
<dbReference type="Pfam" id="PF00248">
    <property type="entry name" value="Aldo_ket_red"/>
    <property type="match status" value="1"/>
</dbReference>
<dbReference type="InterPro" id="IPR023210">
    <property type="entry name" value="NADP_OxRdtase_dom"/>
</dbReference>
<dbReference type="PIRSF" id="PIRSF000097">
    <property type="entry name" value="AKR"/>
    <property type="match status" value="1"/>
</dbReference>